<reference evidence="3" key="1">
    <citation type="submission" date="2022-11" db="UniProtKB">
        <authorList>
            <consortium name="WormBaseParasite"/>
        </authorList>
    </citation>
    <scope>IDENTIFICATION</scope>
</reference>
<keyword evidence="1" id="KW-0472">Membrane</keyword>
<keyword evidence="1" id="KW-0812">Transmembrane</keyword>
<protein>
    <submittedName>
        <fullName evidence="3">Uncharacterized protein</fullName>
    </submittedName>
</protein>
<dbReference type="PROSITE" id="PS51257">
    <property type="entry name" value="PROKAR_LIPOPROTEIN"/>
    <property type="match status" value="1"/>
</dbReference>
<keyword evidence="1" id="KW-1133">Transmembrane helix</keyword>
<accession>A0A914E8R0</accession>
<dbReference type="WBParaSite" id="ACRNAN_scaffold6114.g12199.t1">
    <property type="protein sequence ID" value="ACRNAN_scaffold6114.g12199.t1"/>
    <property type="gene ID" value="ACRNAN_scaffold6114.g12199"/>
</dbReference>
<name>A0A914E8R0_9BILA</name>
<evidence type="ECO:0000256" key="1">
    <source>
        <dbReference type="SAM" id="Phobius"/>
    </source>
</evidence>
<feature type="transmembrane region" description="Helical" evidence="1">
    <location>
        <begin position="12"/>
        <end position="33"/>
    </location>
</feature>
<keyword evidence="2" id="KW-1185">Reference proteome</keyword>
<feature type="transmembrane region" description="Helical" evidence="1">
    <location>
        <begin position="104"/>
        <end position="124"/>
    </location>
</feature>
<dbReference type="AlphaFoldDB" id="A0A914E8R0"/>
<dbReference type="Proteomes" id="UP000887540">
    <property type="component" value="Unplaced"/>
</dbReference>
<proteinExistence type="predicted"/>
<feature type="transmembrane region" description="Helical" evidence="1">
    <location>
        <begin position="64"/>
        <end position="84"/>
    </location>
</feature>
<evidence type="ECO:0000313" key="3">
    <source>
        <dbReference type="WBParaSite" id="ACRNAN_scaffold6114.g12199.t1"/>
    </source>
</evidence>
<sequence length="150" mass="17021">MHKCATIQNSILIPVIYACFASGSFVSSILLEFGHTDKTHSKNPFQSFNVIESMQVQTRYPANILLTISAAFQLSTLYPVYALWKSTAADPNREEYEDLATPAAKNLIGVFMLTSIMGFFVNSLRNIFPYYMFAYMNEESSVIYYVTFMV</sequence>
<evidence type="ECO:0000313" key="2">
    <source>
        <dbReference type="Proteomes" id="UP000887540"/>
    </source>
</evidence>
<organism evidence="2 3">
    <name type="scientific">Acrobeloides nanus</name>
    <dbReference type="NCBI Taxonomy" id="290746"/>
    <lineage>
        <taxon>Eukaryota</taxon>
        <taxon>Metazoa</taxon>
        <taxon>Ecdysozoa</taxon>
        <taxon>Nematoda</taxon>
        <taxon>Chromadorea</taxon>
        <taxon>Rhabditida</taxon>
        <taxon>Tylenchina</taxon>
        <taxon>Cephalobomorpha</taxon>
        <taxon>Cephaloboidea</taxon>
        <taxon>Cephalobidae</taxon>
        <taxon>Acrobeloides</taxon>
    </lineage>
</organism>